<reference evidence="17 18" key="1">
    <citation type="journal article" date="2021" name="Cell">
        <title>Tracing the genetic footprints of vertebrate landing in non-teleost ray-finned fishes.</title>
        <authorList>
            <person name="Bi X."/>
            <person name="Wang K."/>
            <person name="Yang L."/>
            <person name="Pan H."/>
            <person name="Jiang H."/>
            <person name="Wei Q."/>
            <person name="Fang M."/>
            <person name="Yu H."/>
            <person name="Zhu C."/>
            <person name="Cai Y."/>
            <person name="He Y."/>
            <person name="Gan X."/>
            <person name="Zeng H."/>
            <person name="Yu D."/>
            <person name="Zhu Y."/>
            <person name="Jiang H."/>
            <person name="Qiu Q."/>
            <person name="Yang H."/>
            <person name="Zhang Y.E."/>
            <person name="Wang W."/>
            <person name="Zhu M."/>
            <person name="He S."/>
            <person name="Zhang G."/>
        </authorList>
    </citation>
    <scope>NUCLEOTIDE SEQUENCE [LARGE SCALE GENOMIC DNA]</scope>
    <source>
        <strain evidence="17">Bchr_013</strain>
    </source>
</reference>
<dbReference type="InterPro" id="IPR046371">
    <property type="entry name" value="Bcl-2_BH1-3"/>
</dbReference>
<evidence type="ECO:0000259" key="16">
    <source>
        <dbReference type="SMART" id="SM00337"/>
    </source>
</evidence>
<feature type="domain" description="Bcl-2 Bcl-2 homology region 1-3" evidence="16">
    <location>
        <begin position="295"/>
        <end position="394"/>
    </location>
</feature>
<comment type="subcellular location">
    <subcellularLocation>
        <location evidence="1">Mitochondrion outer membrane</location>
        <topology evidence="1">Single-pass membrane protein</topology>
    </subcellularLocation>
</comment>
<dbReference type="InterPro" id="IPR020717">
    <property type="entry name" value="Bcl2_BH1_motif_CS"/>
</dbReference>
<dbReference type="GO" id="GO:0051400">
    <property type="term" value="F:BH domain binding"/>
    <property type="evidence" value="ECO:0007669"/>
    <property type="project" value="TreeGrafter"/>
</dbReference>
<keyword evidence="11 15" id="KW-0472">Membrane</keyword>
<dbReference type="GO" id="GO:0032469">
    <property type="term" value="P:endoplasmic reticulum calcium ion homeostasis"/>
    <property type="evidence" value="ECO:0007669"/>
    <property type="project" value="UniProtKB-ARBA"/>
</dbReference>
<dbReference type="GO" id="GO:0042802">
    <property type="term" value="F:identical protein binding"/>
    <property type="evidence" value="ECO:0007669"/>
    <property type="project" value="UniProtKB-ARBA"/>
</dbReference>
<dbReference type="GO" id="GO:0008630">
    <property type="term" value="P:intrinsic apoptotic signaling pathway in response to DNA damage"/>
    <property type="evidence" value="ECO:0007669"/>
    <property type="project" value="TreeGrafter"/>
</dbReference>
<dbReference type="GO" id="GO:0015288">
    <property type="term" value="F:porin activity"/>
    <property type="evidence" value="ECO:0007669"/>
    <property type="project" value="TreeGrafter"/>
</dbReference>
<evidence type="ECO:0000256" key="2">
    <source>
        <dbReference type="ARBA" id="ARBA00009458"/>
    </source>
</evidence>
<dbReference type="GO" id="GO:0070059">
    <property type="term" value="P:intrinsic apoptotic signaling pathway in response to endoplasmic reticulum stress"/>
    <property type="evidence" value="ECO:0007669"/>
    <property type="project" value="UniProtKB-ARBA"/>
</dbReference>
<evidence type="ECO:0000256" key="11">
    <source>
        <dbReference type="ARBA" id="ARBA00023136"/>
    </source>
</evidence>
<feature type="non-terminal residue" evidence="17">
    <location>
        <position position="428"/>
    </location>
</feature>
<dbReference type="PANTHER" id="PTHR11256:SF41">
    <property type="entry name" value="BCL-2 HOMOLOGOUS ANTAGONIST_KILLER"/>
    <property type="match status" value="1"/>
</dbReference>
<dbReference type="SMART" id="SM00337">
    <property type="entry name" value="BCL"/>
    <property type="match status" value="1"/>
</dbReference>
<keyword evidence="9" id="KW-0007">Acetylation</keyword>
<keyword evidence="8 15" id="KW-1133">Transmembrane helix</keyword>
<keyword evidence="7" id="KW-0862">Zinc</keyword>
<feature type="region of interest" description="Disordered" evidence="14">
    <location>
        <begin position="40"/>
        <end position="76"/>
    </location>
</feature>
<keyword evidence="10" id="KW-0496">Mitochondrion</keyword>
<dbReference type="GO" id="GO:0005783">
    <property type="term" value="C:endoplasmic reticulum"/>
    <property type="evidence" value="ECO:0007669"/>
    <property type="project" value="GOC"/>
</dbReference>
<keyword evidence="4" id="KW-0053">Apoptosis</keyword>
<dbReference type="GO" id="GO:0034644">
    <property type="term" value="P:cellular response to UV"/>
    <property type="evidence" value="ECO:0007669"/>
    <property type="project" value="UniProtKB-ARBA"/>
</dbReference>
<dbReference type="GO" id="GO:0051649">
    <property type="term" value="P:establishment of localization in cell"/>
    <property type="evidence" value="ECO:0007669"/>
    <property type="project" value="UniProtKB-ARBA"/>
</dbReference>
<evidence type="ECO:0000256" key="10">
    <source>
        <dbReference type="ARBA" id="ARBA00023128"/>
    </source>
</evidence>
<dbReference type="InterPro" id="IPR002475">
    <property type="entry name" value="Bcl2-like"/>
</dbReference>
<feature type="non-terminal residue" evidence="17">
    <location>
        <position position="1"/>
    </location>
</feature>
<proteinExistence type="inferred from homology"/>
<evidence type="ECO:0000256" key="14">
    <source>
        <dbReference type="SAM" id="MobiDB-lite"/>
    </source>
</evidence>
<dbReference type="Pfam" id="PF00452">
    <property type="entry name" value="Bcl-2"/>
    <property type="match status" value="1"/>
</dbReference>
<dbReference type="InterPro" id="IPR020728">
    <property type="entry name" value="Bcl2_BH3_motif_CS"/>
</dbReference>
<evidence type="ECO:0000256" key="9">
    <source>
        <dbReference type="ARBA" id="ARBA00022990"/>
    </source>
</evidence>
<gene>
    <name evidence="17" type="primary">Bak1</name>
    <name evidence="17" type="ORF">GTO96_0002138</name>
</gene>
<dbReference type="Proteomes" id="UP000886611">
    <property type="component" value="Unassembled WGS sequence"/>
</dbReference>
<evidence type="ECO:0000313" key="18">
    <source>
        <dbReference type="Proteomes" id="UP000886611"/>
    </source>
</evidence>
<evidence type="ECO:0000256" key="12">
    <source>
        <dbReference type="ARBA" id="ARBA00067978"/>
    </source>
</evidence>
<dbReference type="GO" id="GO:0043065">
    <property type="term" value="P:positive regulation of apoptotic process"/>
    <property type="evidence" value="ECO:0007669"/>
    <property type="project" value="UniProtKB-ARBA"/>
</dbReference>
<evidence type="ECO:0000256" key="4">
    <source>
        <dbReference type="ARBA" id="ARBA00022703"/>
    </source>
</evidence>
<dbReference type="PRINTS" id="PR01862">
    <property type="entry name" value="BCL2FAMILY"/>
</dbReference>
<dbReference type="PROSITE" id="PS01259">
    <property type="entry name" value="BH3"/>
    <property type="match status" value="1"/>
</dbReference>
<evidence type="ECO:0000256" key="13">
    <source>
        <dbReference type="ARBA" id="ARBA00083617"/>
    </source>
</evidence>
<dbReference type="CDD" id="cd06845">
    <property type="entry name" value="Bcl-2_like"/>
    <property type="match status" value="1"/>
</dbReference>
<dbReference type="GO" id="GO:0034220">
    <property type="term" value="P:monoatomic ion transmembrane transport"/>
    <property type="evidence" value="ECO:0007669"/>
    <property type="project" value="UniProtKB-ARBA"/>
</dbReference>
<dbReference type="FunFam" id="1.10.437.10:FF:000007">
    <property type="entry name" value="bcl-2 homologous antagonist/killer"/>
    <property type="match status" value="1"/>
</dbReference>
<evidence type="ECO:0000256" key="3">
    <source>
        <dbReference type="ARBA" id="ARBA00022692"/>
    </source>
</evidence>
<dbReference type="PANTHER" id="PTHR11256">
    <property type="entry name" value="BCL-2 RELATED"/>
    <property type="match status" value="1"/>
</dbReference>
<dbReference type="InterPro" id="IPR026298">
    <property type="entry name" value="Bcl-2_fam"/>
</dbReference>
<organism evidence="17 18">
    <name type="scientific">Polypterus senegalus</name>
    <name type="common">Senegal bichir</name>
    <dbReference type="NCBI Taxonomy" id="55291"/>
    <lineage>
        <taxon>Eukaryota</taxon>
        <taxon>Metazoa</taxon>
        <taxon>Chordata</taxon>
        <taxon>Craniata</taxon>
        <taxon>Vertebrata</taxon>
        <taxon>Euteleostomi</taxon>
        <taxon>Actinopterygii</taxon>
        <taxon>Polypteriformes</taxon>
        <taxon>Polypteridae</taxon>
        <taxon>Polypterus</taxon>
    </lineage>
</organism>
<dbReference type="EMBL" id="JAATIS010003638">
    <property type="protein sequence ID" value="KAG2463648.1"/>
    <property type="molecule type" value="Genomic_DNA"/>
</dbReference>
<dbReference type="GO" id="GO:0001836">
    <property type="term" value="P:release of cytochrome c from mitochondria"/>
    <property type="evidence" value="ECO:0007669"/>
    <property type="project" value="TreeGrafter"/>
</dbReference>
<dbReference type="GO" id="GO:0005741">
    <property type="term" value="C:mitochondrial outer membrane"/>
    <property type="evidence" value="ECO:0007669"/>
    <property type="project" value="UniProtKB-SubCell"/>
</dbReference>
<dbReference type="GO" id="GO:0051049">
    <property type="term" value="P:regulation of transport"/>
    <property type="evidence" value="ECO:0007669"/>
    <property type="project" value="UniProtKB-ARBA"/>
</dbReference>
<dbReference type="Gene3D" id="1.10.437.10">
    <property type="entry name" value="Blc2-like"/>
    <property type="match status" value="1"/>
</dbReference>
<dbReference type="PROSITE" id="PS01080">
    <property type="entry name" value="BH1"/>
    <property type="match status" value="1"/>
</dbReference>
<evidence type="ECO:0000256" key="5">
    <source>
        <dbReference type="ARBA" id="ARBA00022723"/>
    </source>
</evidence>
<dbReference type="AlphaFoldDB" id="A0A8X8BMN0"/>
<evidence type="ECO:0000256" key="1">
    <source>
        <dbReference type="ARBA" id="ARBA00004572"/>
    </source>
</evidence>
<keyword evidence="3 15" id="KW-0812">Transmembrane</keyword>
<dbReference type="GO" id="GO:0097192">
    <property type="term" value="P:extrinsic apoptotic signaling pathway in absence of ligand"/>
    <property type="evidence" value="ECO:0007669"/>
    <property type="project" value="TreeGrafter"/>
</dbReference>
<evidence type="ECO:0000256" key="8">
    <source>
        <dbReference type="ARBA" id="ARBA00022989"/>
    </source>
</evidence>
<comment type="similarity">
    <text evidence="2">Belongs to the Bcl-2 family.</text>
</comment>
<evidence type="ECO:0000256" key="6">
    <source>
        <dbReference type="ARBA" id="ARBA00022787"/>
    </source>
</evidence>
<dbReference type="InterPro" id="IPR036834">
    <property type="entry name" value="Bcl-2-like_sf"/>
</dbReference>
<dbReference type="GO" id="GO:0046872">
    <property type="term" value="F:metal ion binding"/>
    <property type="evidence" value="ECO:0007669"/>
    <property type="project" value="UniProtKB-KW"/>
</dbReference>
<protein>
    <recommendedName>
        <fullName evidence="12">Bcl-2 homologous antagonist/killer</fullName>
    </recommendedName>
    <alternativeName>
        <fullName evidence="13">Apoptosis regulator BAK</fullName>
    </alternativeName>
</protein>
<evidence type="ECO:0000313" key="17">
    <source>
        <dbReference type="EMBL" id="KAG2463648.1"/>
    </source>
</evidence>
<comment type="caution">
    <text evidence="17">The sequence shown here is derived from an EMBL/GenBank/DDBJ whole genome shotgun (WGS) entry which is preliminary data.</text>
</comment>
<keyword evidence="6" id="KW-1000">Mitochondrion outer membrane</keyword>
<keyword evidence="5" id="KW-0479">Metal-binding</keyword>
<keyword evidence="18" id="KW-1185">Reference proteome</keyword>
<sequence length="428" mass="47960">MGKKTEKKKVSTSGVQNMTEAEMTWAYLTGSEEDRALIKAERALVAQKQERSQPSSAPDSPSRRGTPLPSLEVGPGKTPEVSGSFFFIYFFFIEAHFQKASGASDACLISRHDGRDSQKANQAGCWQATTPFEDNNRVTARGGCRDGEGHRESLDEVVHSQTDLSLLEGEKKASKTAPRNTKAHEEREMTGRPSVAVGGEGDSWPTMGLVVLRGSVGQEPLHNPDEHMPGKDVVIGSRPEEEQVIEETEGVFCSYVFHRYQQESQTEEGEVPKDPEILDLQPSLYSTTYRVGHQLAIIGDDINRRYDHEFRRMLSQLALTPQNAYIYFCKIATSLFESGINWGRVIALLGFGYRMALHVFQQGITGFLSQIGRFIADFLLRNRIAHWIAQQGGWVAVLDLDNVYLKYMFALFAVVFLGHIILKRFFRS</sequence>
<dbReference type="SUPFAM" id="SSF56854">
    <property type="entry name" value="Bcl-2 inhibitors of programmed cell death"/>
    <property type="match status" value="1"/>
</dbReference>
<evidence type="ECO:0000256" key="15">
    <source>
        <dbReference type="SAM" id="Phobius"/>
    </source>
</evidence>
<name>A0A8X8BMN0_POLSE</name>
<feature type="transmembrane region" description="Helical" evidence="15">
    <location>
        <begin position="404"/>
        <end position="422"/>
    </location>
</feature>
<dbReference type="PROSITE" id="PS50062">
    <property type="entry name" value="BCL2_FAMILY"/>
    <property type="match status" value="1"/>
</dbReference>
<feature type="region of interest" description="Disordered" evidence="14">
    <location>
        <begin position="169"/>
        <end position="202"/>
    </location>
</feature>
<accession>A0A8X8BMN0</accession>
<evidence type="ECO:0000256" key="7">
    <source>
        <dbReference type="ARBA" id="ARBA00022833"/>
    </source>
</evidence>
<dbReference type="GO" id="GO:0097145">
    <property type="term" value="C:BAK complex"/>
    <property type="evidence" value="ECO:0007669"/>
    <property type="project" value="UniProtKB-ARBA"/>
</dbReference>